<evidence type="ECO:0000313" key="3">
    <source>
        <dbReference type="Proteomes" id="UP001583177"/>
    </source>
</evidence>
<evidence type="ECO:0000313" key="2">
    <source>
        <dbReference type="EMBL" id="KAL1880597.1"/>
    </source>
</evidence>
<feature type="region of interest" description="Disordered" evidence="1">
    <location>
        <begin position="190"/>
        <end position="239"/>
    </location>
</feature>
<keyword evidence="3" id="KW-1185">Reference proteome</keyword>
<reference evidence="2 3" key="1">
    <citation type="journal article" date="2024" name="IMA Fungus">
        <title>IMA Genome - F19 : A genome assembly and annotation guide to empower mycologists, including annotated draft genome sequences of Ceratocystis pirilliformis, Diaporthe australafricana, Fusarium ophioides, Paecilomyces lecythidis, and Sporothrix stenoceras.</title>
        <authorList>
            <person name="Aylward J."/>
            <person name="Wilson A.M."/>
            <person name="Visagie C.M."/>
            <person name="Spraker J."/>
            <person name="Barnes I."/>
            <person name="Buitendag C."/>
            <person name="Ceriani C."/>
            <person name="Del Mar Angel L."/>
            <person name="du Plessis D."/>
            <person name="Fuchs T."/>
            <person name="Gasser K."/>
            <person name="Kramer D."/>
            <person name="Li W."/>
            <person name="Munsamy K."/>
            <person name="Piso A."/>
            <person name="Price J.L."/>
            <person name="Sonnekus B."/>
            <person name="Thomas C."/>
            <person name="van der Nest A."/>
            <person name="van Dijk A."/>
            <person name="van Heerden A."/>
            <person name="van Vuuren N."/>
            <person name="Yilmaz N."/>
            <person name="Duong T.A."/>
            <person name="van der Merwe N.A."/>
            <person name="Wingfield M.J."/>
            <person name="Wingfield B.D."/>
        </authorList>
    </citation>
    <scope>NUCLEOTIDE SEQUENCE [LARGE SCALE GENOMIC DNA]</scope>
    <source>
        <strain evidence="2 3">CMW 18300</strain>
    </source>
</reference>
<feature type="region of interest" description="Disordered" evidence="1">
    <location>
        <begin position="403"/>
        <end position="435"/>
    </location>
</feature>
<evidence type="ECO:0000256" key="1">
    <source>
        <dbReference type="SAM" id="MobiDB-lite"/>
    </source>
</evidence>
<sequence>MMIQQQTSPFLTQDLSRMLPSLSQTRQDRLRLERLADAAVCLQEPGVYTPASSPSTPDFHEFTFGHSIPDSSESKSFGIPSVQSLFAIADGEPPRSYGFDPPCHQPSFRRPSTGSESSFLGVPELSRLSTASPPPRLVPRTPEAHFSIAPQSDLKIELRLGDHQTATHKRPEYLQAELEEAASINRRILLEPARSRRPSSRQSPYSTAAADKGRRGSSKNRADGEAGTPLKGKQKPPHFNLRYSKSVKLFILYHKEDCGWGWKAINKRRVDLLPVLYREGYKPEIERNRQVAGINGFYYRLNEVMPALTPDGSGLRFVEHDGRSWELTVPSKCRGAKEKKKGKAEGDVDARPRGMVDRYPEEVIYHWDEFVKHFVPLGRHAEVYARAKRYCEIRAEQRREMGVPQWTPDNESDRVKHTCPPETRKTKGSQGDEALPELMRACALDAAEKK</sequence>
<dbReference type="EMBL" id="JAWRVE010000007">
    <property type="protein sequence ID" value="KAL1880597.1"/>
    <property type="molecule type" value="Genomic_DNA"/>
</dbReference>
<dbReference type="Proteomes" id="UP001583177">
    <property type="component" value="Unassembled WGS sequence"/>
</dbReference>
<name>A0ABR3XY81_9PEZI</name>
<gene>
    <name evidence="2" type="ORF">Daus18300_001208</name>
</gene>
<feature type="region of interest" description="Disordered" evidence="1">
    <location>
        <begin position="96"/>
        <end position="120"/>
    </location>
</feature>
<proteinExistence type="predicted"/>
<accession>A0ABR3XY81</accession>
<evidence type="ECO:0008006" key="4">
    <source>
        <dbReference type="Google" id="ProtNLM"/>
    </source>
</evidence>
<comment type="caution">
    <text evidence="2">The sequence shown here is derived from an EMBL/GenBank/DDBJ whole genome shotgun (WGS) entry which is preliminary data.</text>
</comment>
<organism evidence="2 3">
    <name type="scientific">Diaporthe australafricana</name>
    <dbReference type="NCBI Taxonomy" id="127596"/>
    <lineage>
        <taxon>Eukaryota</taxon>
        <taxon>Fungi</taxon>
        <taxon>Dikarya</taxon>
        <taxon>Ascomycota</taxon>
        <taxon>Pezizomycotina</taxon>
        <taxon>Sordariomycetes</taxon>
        <taxon>Sordariomycetidae</taxon>
        <taxon>Diaporthales</taxon>
        <taxon>Diaporthaceae</taxon>
        <taxon>Diaporthe</taxon>
    </lineage>
</organism>
<protein>
    <recommendedName>
        <fullName evidence="4">Fork-head domain-containing protein</fullName>
    </recommendedName>
</protein>